<dbReference type="InterPro" id="IPR051265">
    <property type="entry name" value="HIBADH-related_NP60_sf"/>
</dbReference>
<dbReference type="PANTHER" id="PTHR43580">
    <property type="entry name" value="OXIDOREDUCTASE GLYR1-RELATED"/>
    <property type="match status" value="1"/>
</dbReference>
<evidence type="ECO:0000256" key="2">
    <source>
        <dbReference type="ARBA" id="ARBA00023002"/>
    </source>
</evidence>
<evidence type="ECO:0000256" key="3">
    <source>
        <dbReference type="ARBA" id="ARBA00023027"/>
    </source>
</evidence>
<dbReference type="RefSeq" id="WP_066733386.1">
    <property type="nucleotide sequence ID" value="NZ_JAJCIQ010000016.1"/>
</dbReference>
<evidence type="ECO:0000313" key="6">
    <source>
        <dbReference type="EMBL" id="MCB7388888.1"/>
    </source>
</evidence>
<keyword evidence="7" id="KW-1185">Reference proteome</keyword>
<feature type="domain" description="6-phosphogluconate dehydrogenase NADP-binding" evidence="4">
    <location>
        <begin position="2"/>
        <end position="161"/>
    </location>
</feature>
<dbReference type="InterPro" id="IPR006115">
    <property type="entry name" value="6PGDH_NADP-bd"/>
</dbReference>
<keyword evidence="3" id="KW-0520">NAD</keyword>
<protein>
    <submittedName>
        <fullName evidence="6">NAD(P)-dependent oxidoreductase</fullName>
    </submittedName>
</protein>
<proteinExistence type="inferred from homology"/>
<dbReference type="Pfam" id="PF14833">
    <property type="entry name" value="NAD_binding_11"/>
    <property type="match status" value="1"/>
</dbReference>
<dbReference type="Gene3D" id="3.40.50.720">
    <property type="entry name" value="NAD(P)-binding Rossmann-like Domain"/>
    <property type="match status" value="1"/>
</dbReference>
<comment type="caution">
    <text evidence="6">The sequence shown here is derived from an EMBL/GenBank/DDBJ whole genome shotgun (WGS) entry which is preliminary data.</text>
</comment>
<dbReference type="Proteomes" id="UP001299546">
    <property type="component" value="Unassembled WGS sequence"/>
</dbReference>
<accession>A0ABS8DKE7</accession>
<keyword evidence="2" id="KW-0560">Oxidoreductase</keyword>
<feature type="domain" description="3-hydroxyisobutyrate dehydrogenase-like NAD-binding" evidence="5">
    <location>
        <begin position="168"/>
        <end position="281"/>
    </location>
</feature>
<dbReference type="InterPro" id="IPR036291">
    <property type="entry name" value="NAD(P)-bd_dom_sf"/>
</dbReference>
<evidence type="ECO:0000259" key="4">
    <source>
        <dbReference type="Pfam" id="PF03446"/>
    </source>
</evidence>
<dbReference type="SUPFAM" id="SSF51735">
    <property type="entry name" value="NAD(P)-binding Rossmann-fold domains"/>
    <property type="match status" value="1"/>
</dbReference>
<dbReference type="InterPro" id="IPR013328">
    <property type="entry name" value="6PGD_dom2"/>
</dbReference>
<reference evidence="6 7" key="1">
    <citation type="submission" date="2021-10" db="EMBL/GenBank/DDBJ databases">
        <title>Collection of gut derived symbiotic bacterial strains cultured from healthy donors.</title>
        <authorList>
            <person name="Lin H."/>
            <person name="Littmann E."/>
            <person name="Kohout C."/>
            <person name="Pamer E.G."/>
        </authorList>
    </citation>
    <scope>NUCLEOTIDE SEQUENCE [LARGE SCALE GENOMIC DNA]</scope>
    <source>
        <strain evidence="6 7">DFI.1.165</strain>
    </source>
</reference>
<dbReference type="InterPro" id="IPR015815">
    <property type="entry name" value="HIBADH-related"/>
</dbReference>
<organism evidence="6 7">
    <name type="scientific">Bariatricus massiliensis</name>
    <dbReference type="NCBI Taxonomy" id="1745713"/>
    <lineage>
        <taxon>Bacteria</taxon>
        <taxon>Bacillati</taxon>
        <taxon>Bacillota</taxon>
        <taxon>Clostridia</taxon>
        <taxon>Lachnospirales</taxon>
        <taxon>Lachnospiraceae</taxon>
        <taxon>Bariatricus</taxon>
    </lineage>
</organism>
<name>A0ABS8DKE7_9FIRM</name>
<evidence type="ECO:0000313" key="7">
    <source>
        <dbReference type="Proteomes" id="UP001299546"/>
    </source>
</evidence>
<dbReference type="EMBL" id="JAJCIS010000016">
    <property type="protein sequence ID" value="MCB7388888.1"/>
    <property type="molecule type" value="Genomic_DNA"/>
</dbReference>
<dbReference type="PANTHER" id="PTHR43580:SF2">
    <property type="entry name" value="CYTOKINE-LIKE NUCLEAR FACTOR N-PAC"/>
    <property type="match status" value="1"/>
</dbReference>
<dbReference type="SUPFAM" id="SSF48179">
    <property type="entry name" value="6-phosphogluconate dehydrogenase C-terminal domain-like"/>
    <property type="match status" value="1"/>
</dbReference>
<sequence length="291" mass="31188">MKIGWIGVGLMGSRMAKRLLNAGYEVCVCDPVKENKEKLIAEGATAALSPADLAGKTDMIFCMIPNATVLLDIISGENGILEAMPKDFIVVDMSTIDPDASAQAASAIEGAGGHFLRSTVTGSTEFAEKGTLGIMVSGETAVYESVTPLLQILGNRMHYLGDAEQSRYMKICINMMIGTSMQMLAESVVLGEKAGLDWDKMIECICDSAAASSIIKAKKEMFQKRDFAPMCTALTLEKDMEIALSLGKKHGLSLPITSISKQNYTAMRSHGLEELDYAGILMVNEVLNGLG</sequence>
<gene>
    <name evidence="6" type="ORF">LIZ65_16490</name>
</gene>
<evidence type="ECO:0000259" key="5">
    <source>
        <dbReference type="Pfam" id="PF14833"/>
    </source>
</evidence>
<dbReference type="Gene3D" id="1.10.1040.10">
    <property type="entry name" value="N-(1-d-carboxylethyl)-l-norvaline Dehydrogenase, domain 2"/>
    <property type="match status" value="1"/>
</dbReference>
<dbReference type="PIRSF" id="PIRSF000103">
    <property type="entry name" value="HIBADH"/>
    <property type="match status" value="1"/>
</dbReference>
<evidence type="ECO:0000256" key="1">
    <source>
        <dbReference type="ARBA" id="ARBA00009080"/>
    </source>
</evidence>
<dbReference type="InterPro" id="IPR029154">
    <property type="entry name" value="HIBADH-like_NADP-bd"/>
</dbReference>
<comment type="similarity">
    <text evidence="1">Belongs to the HIBADH-related family.</text>
</comment>
<dbReference type="InterPro" id="IPR008927">
    <property type="entry name" value="6-PGluconate_DH-like_C_sf"/>
</dbReference>
<dbReference type="Pfam" id="PF03446">
    <property type="entry name" value="NAD_binding_2"/>
    <property type="match status" value="1"/>
</dbReference>